<dbReference type="GO" id="GO:0070180">
    <property type="term" value="F:large ribosomal subunit rRNA binding"/>
    <property type="evidence" value="ECO:0007669"/>
    <property type="project" value="UniProtKB-UniRule"/>
</dbReference>
<keyword evidence="5" id="KW-0694">RNA-binding</keyword>
<organism evidence="6 7">
    <name type="scientific">Candidatus Andersenbacteria bacterium CG10_big_fil_rev_8_21_14_0_10_54_11</name>
    <dbReference type="NCBI Taxonomy" id="1974485"/>
    <lineage>
        <taxon>Bacteria</taxon>
        <taxon>Candidatus Anderseniibacteriota</taxon>
    </lineage>
</organism>
<dbReference type="Gene3D" id="3.30.70.1730">
    <property type="match status" value="1"/>
</dbReference>
<dbReference type="GO" id="GO:0005840">
    <property type="term" value="C:ribosome"/>
    <property type="evidence" value="ECO:0007669"/>
    <property type="project" value="UniProtKB-KW"/>
</dbReference>
<gene>
    <name evidence="5 6" type="primary">rplJ</name>
    <name evidence="6" type="ORF">COT71_01450</name>
</gene>
<dbReference type="PANTHER" id="PTHR11560">
    <property type="entry name" value="39S RIBOSOMAL PROTEIN L10, MITOCHONDRIAL"/>
    <property type="match status" value="1"/>
</dbReference>
<dbReference type="SUPFAM" id="SSF160369">
    <property type="entry name" value="Ribosomal protein L10-like"/>
    <property type="match status" value="1"/>
</dbReference>
<evidence type="ECO:0000313" key="7">
    <source>
        <dbReference type="Proteomes" id="UP000230731"/>
    </source>
</evidence>
<dbReference type="InterPro" id="IPR047865">
    <property type="entry name" value="Ribosomal_uL10_bac_type"/>
</dbReference>
<comment type="function">
    <text evidence="5">Forms part of the ribosomal stalk, playing a central role in the interaction of the ribosome with GTP-bound translation factors.</text>
</comment>
<accession>A0A2M6WZY4</accession>
<dbReference type="CDD" id="cd05797">
    <property type="entry name" value="Ribosomal_L10"/>
    <property type="match status" value="1"/>
</dbReference>
<comment type="caution">
    <text evidence="6">The sequence shown here is derived from an EMBL/GenBank/DDBJ whole genome shotgun (WGS) entry which is preliminary data.</text>
</comment>
<name>A0A2M6WZY4_9BACT</name>
<evidence type="ECO:0000313" key="6">
    <source>
        <dbReference type="EMBL" id="PIT98315.1"/>
    </source>
</evidence>
<evidence type="ECO:0000256" key="5">
    <source>
        <dbReference type="HAMAP-Rule" id="MF_00362"/>
    </source>
</evidence>
<dbReference type="InterPro" id="IPR022973">
    <property type="entry name" value="Ribosomal_uL10_bac"/>
</dbReference>
<evidence type="ECO:0000256" key="2">
    <source>
        <dbReference type="ARBA" id="ARBA00022980"/>
    </source>
</evidence>
<dbReference type="HAMAP" id="MF_00362">
    <property type="entry name" value="Ribosomal_uL10"/>
    <property type="match status" value="1"/>
</dbReference>
<evidence type="ECO:0000256" key="3">
    <source>
        <dbReference type="ARBA" id="ARBA00023274"/>
    </source>
</evidence>
<sequence>MALSRQQKEERINSIRTDLAGAVSVVFVAYDRLTVAEVNELRTKLYAAGGRMRIVPKRLLRLSLADLQWEFDPTAQAGQLATVWGTDPVAPAKVLSEFRKTREDKIQLLAGVLEGNMLAVEEVAALAAVPPRDIILGQMVSVLAGPARGMLTVLSGVQRNFVQVLAALQTQKQS</sequence>
<dbReference type="AlphaFoldDB" id="A0A2M6WZY4"/>
<dbReference type="InterPro" id="IPR001790">
    <property type="entry name" value="Ribosomal_uL10"/>
</dbReference>
<evidence type="ECO:0000256" key="1">
    <source>
        <dbReference type="ARBA" id="ARBA00008889"/>
    </source>
</evidence>
<dbReference type="InterPro" id="IPR043141">
    <property type="entry name" value="Ribosomal_uL10-like_sf"/>
</dbReference>
<comment type="subunit">
    <text evidence="5">Part of the ribosomal stalk of the 50S ribosomal subunit. The N-terminus interacts with L11 and the large rRNA to form the base of the stalk. The C-terminus forms an elongated spine to which L12 dimers bind in a sequential fashion forming a multimeric L10(L12)X complex.</text>
</comment>
<dbReference type="Pfam" id="PF00466">
    <property type="entry name" value="Ribosomal_L10"/>
    <property type="match status" value="1"/>
</dbReference>
<keyword evidence="3 5" id="KW-0687">Ribonucleoprotein</keyword>
<reference evidence="7" key="1">
    <citation type="submission" date="2017-09" db="EMBL/GenBank/DDBJ databases">
        <title>Depth-based differentiation of microbial function through sediment-hosted aquifers and enrichment of novel symbionts in the deep terrestrial subsurface.</title>
        <authorList>
            <person name="Probst A.J."/>
            <person name="Ladd B."/>
            <person name="Jarett J.K."/>
            <person name="Geller-Mcgrath D.E."/>
            <person name="Sieber C.M.K."/>
            <person name="Emerson J.B."/>
            <person name="Anantharaman K."/>
            <person name="Thomas B.C."/>
            <person name="Malmstrom R."/>
            <person name="Stieglmeier M."/>
            <person name="Klingl A."/>
            <person name="Woyke T."/>
            <person name="Ryan C.M."/>
            <person name="Banfield J.F."/>
        </authorList>
    </citation>
    <scope>NUCLEOTIDE SEQUENCE [LARGE SCALE GENOMIC DNA]</scope>
</reference>
<dbReference type="GO" id="GO:1990904">
    <property type="term" value="C:ribonucleoprotein complex"/>
    <property type="evidence" value="ECO:0007669"/>
    <property type="project" value="UniProtKB-KW"/>
</dbReference>
<keyword evidence="5" id="KW-0699">rRNA-binding</keyword>
<proteinExistence type="inferred from homology"/>
<comment type="similarity">
    <text evidence="1 5">Belongs to the universal ribosomal protein uL10 family.</text>
</comment>
<dbReference type="NCBIfam" id="NF000955">
    <property type="entry name" value="PRK00099.1-1"/>
    <property type="match status" value="1"/>
</dbReference>
<dbReference type="Gene3D" id="6.10.250.290">
    <property type="match status" value="1"/>
</dbReference>
<dbReference type="Proteomes" id="UP000230731">
    <property type="component" value="Unassembled WGS sequence"/>
</dbReference>
<dbReference type="GO" id="GO:0006412">
    <property type="term" value="P:translation"/>
    <property type="evidence" value="ECO:0007669"/>
    <property type="project" value="UniProtKB-UniRule"/>
</dbReference>
<keyword evidence="2 5" id="KW-0689">Ribosomal protein</keyword>
<dbReference type="EMBL" id="PEZP01000016">
    <property type="protein sequence ID" value="PIT98315.1"/>
    <property type="molecule type" value="Genomic_DNA"/>
</dbReference>
<evidence type="ECO:0000256" key="4">
    <source>
        <dbReference type="ARBA" id="ARBA00035202"/>
    </source>
</evidence>
<protein>
    <recommendedName>
        <fullName evidence="4 5">Large ribosomal subunit protein uL10</fullName>
    </recommendedName>
</protein>